<dbReference type="OrthoDB" id="283575at2759"/>
<evidence type="ECO:0000256" key="8">
    <source>
        <dbReference type="SAM" id="Phobius"/>
    </source>
</evidence>
<dbReference type="FunFam" id="2.10.25.10:FF:000472">
    <property type="entry name" value="Uncharacterized protein, isoform A"/>
    <property type="match status" value="1"/>
</dbReference>
<dbReference type="SUPFAM" id="SSF57196">
    <property type="entry name" value="EGF/Laminin"/>
    <property type="match status" value="2"/>
</dbReference>
<dbReference type="AlphaFoldDB" id="A0A8K0JY50"/>
<dbReference type="CDD" id="cd00054">
    <property type="entry name" value="EGF_CA"/>
    <property type="match status" value="2"/>
</dbReference>
<evidence type="ECO:0000256" key="1">
    <source>
        <dbReference type="ARBA" id="ARBA00022536"/>
    </source>
</evidence>
<keyword evidence="12" id="KW-1185">Reference proteome</keyword>
<evidence type="ECO:0000256" key="7">
    <source>
        <dbReference type="SAM" id="MobiDB-lite"/>
    </source>
</evidence>
<dbReference type="Pfam" id="PF00008">
    <property type="entry name" value="EGF"/>
    <property type="match status" value="2"/>
</dbReference>
<evidence type="ECO:0000313" key="11">
    <source>
        <dbReference type="EMBL" id="KAG8224528.1"/>
    </source>
</evidence>
<keyword evidence="4 6" id="KW-1015">Disulfide bond</keyword>
<evidence type="ECO:0000256" key="4">
    <source>
        <dbReference type="ARBA" id="ARBA00023157"/>
    </source>
</evidence>
<dbReference type="PROSITE" id="PS00022">
    <property type="entry name" value="EGF_1"/>
    <property type="match status" value="3"/>
</dbReference>
<reference evidence="11" key="2">
    <citation type="submission" date="2017-10" db="EMBL/GenBank/DDBJ databases">
        <title>Ladona fulva Genome sequencing and assembly.</title>
        <authorList>
            <person name="Murali S."/>
            <person name="Richards S."/>
            <person name="Bandaranaike D."/>
            <person name="Bellair M."/>
            <person name="Blankenburg K."/>
            <person name="Chao H."/>
            <person name="Dinh H."/>
            <person name="Doddapaneni H."/>
            <person name="Dugan-Rocha S."/>
            <person name="Elkadiri S."/>
            <person name="Gnanaolivu R."/>
            <person name="Hernandez B."/>
            <person name="Skinner E."/>
            <person name="Javaid M."/>
            <person name="Lee S."/>
            <person name="Li M."/>
            <person name="Ming W."/>
            <person name="Munidasa M."/>
            <person name="Muniz J."/>
            <person name="Nguyen L."/>
            <person name="Hughes D."/>
            <person name="Osuji N."/>
            <person name="Pu L.-L."/>
            <person name="Puazo M."/>
            <person name="Qu C."/>
            <person name="Quiroz J."/>
            <person name="Raj R."/>
            <person name="Weissenberger G."/>
            <person name="Xin Y."/>
            <person name="Zou X."/>
            <person name="Han Y."/>
            <person name="Worley K."/>
            <person name="Muzny D."/>
            <person name="Gibbs R."/>
        </authorList>
    </citation>
    <scope>NUCLEOTIDE SEQUENCE</scope>
    <source>
        <strain evidence="11">Sampled in the wild</strain>
    </source>
</reference>
<dbReference type="GO" id="GO:0005509">
    <property type="term" value="F:calcium ion binding"/>
    <property type="evidence" value="ECO:0007669"/>
    <property type="project" value="InterPro"/>
</dbReference>
<reference evidence="11" key="1">
    <citation type="submission" date="2013-04" db="EMBL/GenBank/DDBJ databases">
        <authorList>
            <person name="Qu J."/>
            <person name="Murali S.C."/>
            <person name="Bandaranaike D."/>
            <person name="Bellair M."/>
            <person name="Blankenburg K."/>
            <person name="Chao H."/>
            <person name="Dinh H."/>
            <person name="Doddapaneni H."/>
            <person name="Downs B."/>
            <person name="Dugan-Rocha S."/>
            <person name="Elkadiri S."/>
            <person name="Gnanaolivu R.D."/>
            <person name="Hernandez B."/>
            <person name="Javaid M."/>
            <person name="Jayaseelan J.C."/>
            <person name="Lee S."/>
            <person name="Li M."/>
            <person name="Ming W."/>
            <person name="Munidasa M."/>
            <person name="Muniz J."/>
            <person name="Nguyen L."/>
            <person name="Ongeri F."/>
            <person name="Osuji N."/>
            <person name="Pu L.-L."/>
            <person name="Puazo M."/>
            <person name="Qu C."/>
            <person name="Quiroz J."/>
            <person name="Raj R."/>
            <person name="Weissenberger G."/>
            <person name="Xin Y."/>
            <person name="Zou X."/>
            <person name="Han Y."/>
            <person name="Richards S."/>
            <person name="Worley K."/>
            <person name="Muzny D."/>
            <person name="Gibbs R."/>
        </authorList>
    </citation>
    <scope>NUCLEOTIDE SEQUENCE</scope>
    <source>
        <strain evidence="11">Sampled in the wild</strain>
    </source>
</reference>
<evidence type="ECO:0000259" key="10">
    <source>
        <dbReference type="PROSITE" id="PS50026"/>
    </source>
</evidence>
<dbReference type="InterPro" id="IPR000742">
    <property type="entry name" value="EGF"/>
</dbReference>
<dbReference type="Gene3D" id="2.10.25.10">
    <property type="entry name" value="Laminin"/>
    <property type="match status" value="2"/>
</dbReference>
<feature type="signal peptide" evidence="9">
    <location>
        <begin position="1"/>
        <end position="24"/>
    </location>
</feature>
<name>A0A8K0JY50_LADFU</name>
<gene>
    <name evidence="11" type="ORF">J437_LFUL004219</name>
</gene>
<protein>
    <recommendedName>
        <fullName evidence="10">EGF-like domain-containing protein</fullName>
    </recommendedName>
</protein>
<keyword evidence="8" id="KW-1133">Transmembrane helix</keyword>
<evidence type="ECO:0000313" key="12">
    <source>
        <dbReference type="Proteomes" id="UP000792457"/>
    </source>
</evidence>
<dbReference type="PROSITE" id="PS01186">
    <property type="entry name" value="EGF_2"/>
    <property type="match status" value="3"/>
</dbReference>
<evidence type="ECO:0000256" key="6">
    <source>
        <dbReference type="PROSITE-ProRule" id="PRU00076"/>
    </source>
</evidence>
<dbReference type="GO" id="GO:0005112">
    <property type="term" value="F:Notch binding"/>
    <property type="evidence" value="ECO:0007669"/>
    <property type="project" value="TreeGrafter"/>
</dbReference>
<feature type="region of interest" description="Disordered" evidence="7">
    <location>
        <begin position="305"/>
        <end position="344"/>
    </location>
</feature>
<dbReference type="PANTHER" id="PTHR12916:SF4">
    <property type="entry name" value="UNINFLATABLE, ISOFORM C"/>
    <property type="match status" value="1"/>
</dbReference>
<feature type="domain" description="EGF-like" evidence="10">
    <location>
        <begin position="145"/>
        <end position="186"/>
    </location>
</feature>
<keyword evidence="2 9" id="KW-0732">Signal</keyword>
<keyword evidence="8" id="KW-0472">Membrane</keyword>
<feature type="transmembrane region" description="Helical" evidence="8">
    <location>
        <begin position="275"/>
        <end position="299"/>
    </location>
</feature>
<evidence type="ECO:0000256" key="9">
    <source>
        <dbReference type="SAM" id="SignalP"/>
    </source>
</evidence>
<dbReference type="PANTHER" id="PTHR12916">
    <property type="entry name" value="CYTOCHROME C OXIDASE POLYPEPTIDE VIC-2"/>
    <property type="match status" value="1"/>
</dbReference>
<comment type="caution">
    <text evidence="6">Lacks conserved residue(s) required for the propagation of feature annotation.</text>
</comment>
<feature type="chain" id="PRO_5035474194" description="EGF-like domain-containing protein" evidence="9">
    <location>
        <begin position="25"/>
        <end position="534"/>
    </location>
</feature>
<feature type="disulfide bond" evidence="6">
    <location>
        <begin position="157"/>
        <end position="174"/>
    </location>
</feature>
<evidence type="ECO:0000256" key="3">
    <source>
        <dbReference type="ARBA" id="ARBA00022737"/>
    </source>
</evidence>
<dbReference type="SMART" id="SM00181">
    <property type="entry name" value="EGF"/>
    <property type="match status" value="3"/>
</dbReference>
<keyword evidence="3" id="KW-0677">Repeat</keyword>
<feature type="disulfide bond" evidence="6">
    <location>
        <begin position="215"/>
        <end position="224"/>
    </location>
</feature>
<dbReference type="PROSITE" id="PS50026">
    <property type="entry name" value="EGF_3"/>
    <property type="match status" value="2"/>
</dbReference>
<keyword evidence="5" id="KW-0325">Glycoprotein</keyword>
<proteinExistence type="predicted"/>
<evidence type="ECO:0000256" key="5">
    <source>
        <dbReference type="ARBA" id="ARBA00023180"/>
    </source>
</evidence>
<dbReference type="EMBL" id="KZ308199">
    <property type="protein sequence ID" value="KAG8224528.1"/>
    <property type="molecule type" value="Genomic_DNA"/>
</dbReference>
<dbReference type="SMART" id="SM00179">
    <property type="entry name" value="EGF_CA"/>
    <property type="match status" value="2"/>
</dbReference>
<dbReference type="GO" id="GO:0007219">
    <property type="term" value="P:Notch signaling pathway"/>
    <property type="evidence" value="ECO:0007669"/>
    <property type="project" value="TreeGrafter"/>
</dbReference>
<accession>A0A8K0JY50</accession>
<feature type="domain" description="EGF-like" evidence="10">
    <location>
        <begin position="188"/>
        <end position="225"/>
    </location>
</feature>
<feature type="disulfide bond" evidence="6">
    <location>
        <begin position="176"/>
        <end position="185"/>
    </location>
</feature>
<feature type="region of interest" description="Disordered" evidence="7">
    <location>
        <begin position="45"/>
        <end position="67"/>
    </location>
</feature>
<comment type="caution">
    <text evidence="11">The sequence shown here is derived from an EMBL/GenBank/DDBJ whole genome shotgun (WGS) entry which is preliminary data.</text>
</comment>
<keyword evidence="1 6" id="KW-0245">EGF-like domain</keyword>
<evidence type="ECO:0000256" key="2">
    <source>
        <dbReference type="ARBA" id="ARBA00022729"/>
    </source>
</evidence>
<dbReference type="Proteomes" id="UP000792457">
    <property type="component" value="Unassembled WGS sequence"/>
</dbReference>
<feature type="compositionally biased region" description="Basic and acidic residues" evidence="7">
    <location>
        <begin position="308"/>
        <end position="318"/>
    </location>
</feature>
<sequence length="534" mass="56267">MCRNCFLRRMAAALTCASAPVVGGVSTARRPRRGRALICHVATAPPVSKETSPRPPPRRKSWSSAATSASVLRATAATTARGGWTLARKRLALMVSLFSLFEQFPTNGSGSCRSRANGTGVVFDCVCPAGFTGSLCEIGGPPTPPRTPCDALASASCLNGATCVVDNTRRGFHCSCVPGYAGTSCESPVDYCAAARPCANGGRCFSLLNDYKCSCKAGFVGKDCSIRRAPDLPENGRWAAGNVSRQVAEDAGDSGLMADSSQLGVEDAPLSTGHVVVIATLSTAVPAAALAAAAVVALAKRRRKRERRRADEEARMQNERNAGVFGAEKRQKAPTPPAGGPLLRDAHMIRNTWGFPEDAKNRHKCVNSVIVVEDVPPPHADVSANASVVSSVSDLCYALQRAAAIAQSAGHKQLNTEHRGAQGGAVLGGAVLGGSCGGKSVEKDFDNLRSASRVSMEKRVSVLSRSLEEVLGEGSIAVRRWRSCVRDWGAPSRGRINAGHRGLSRSQATWCVAPKTKDNGHSLQLYQWEMSSAK</sequence>
<keyword evidence="8" id="KW-0812">Transmembrane</keyword>
<dbReference type="InterPro" id="IPR001881">
    <property type="entry name" value="EGF-like_Ca-bd_dom"/>
</dbReference>
<organism evidence="11 12">
    <name type="scientific">Ladona fulva</name>
    <name type="common">Scarce chaser dragonfly</name>
    <name type="synonym">Libellula fulva</name>
    <dbReference type="NCBI Taxonomy" id="123851"/>
    <lineage>
        <taxon>Eukaryota</taxon>
        <taxon>Metazoa</taxon>
        <taxon>Ecdysozoa</taxon>
        <taxon>Arthropoda</taxon>
        <taxon>Hexapoda</taxon>
        <taxon>Insecta</taxon>
        <taxon>Pterygota</taxon>
        <taxon>Palaeoptera</taxon>
        <taxon>Odonata</taxon>
        <taxon>Epiprocta</taxon>
        <taxon>Anisoptera</taxon>
        <taxon>Libelluloidea</taxon>
        <taxon>Libellulidae</taxon>
        <taxon>Ladona</taxon>
    </lineage>
</organism>